<dbReference type="InterPro" id="IPR000396">
    <property type="entry name" value="Pdiesterase2"/>
</dbReference>
<evidence type="ECO:0000259" key="1">
    <source>
        <dbReference type="Pfam" id="PF12706"/>
    </source>
</evidence>
<accession>A0A8J6Y5Q6</accession>
<dbReference type="PANTHER" id="PTHR28283:SF1">
    <property type="entry name" value="3',5'-CYCLIC-NUCLEOTIDE PHOSPHODIESTERASE 1"/>
    <property type="match status" value="1"/>
</dbReference>
<feature type="domain" description="Metallo-beta-lactamase" evidence="1">
    <location>
        <begin position="41"/>
        <end position="226"/>
    </location>
</feature>
<dbReference type="Pfam" id="PF12706">
    <property type="entry name" value="Lactamase_B_2"/>
    <property type="match status" value="1"/>
</dbReference>
<dbReference type="GO" id="GO:1902660">
    <property type="term" value="P:negative regulation of glucose mediated signaling pathway"/>
    <property type="evidence" value="ECO:0007669"/>
    <property type="project" value="TreeGrafter"/>
</dbReference>
<proteinExistence type="predicted"/>
<dbReference type="Proteomes" id="UP000598633">
    <property type="component" value="Unassembled WGS sequence"/>
</dbReference>
<dbReference type="SUPFAM" id="SSF56281">
    <property type="entry name" value="Metallo-hydrolase/oxidoreductase"/>
    <property type="match status" value="1"/>
</dbReference>
<dbReference type="PRINTS" id="PR00388">
    <property type="entry name" value="PDIESTERASE2"/>
</dbReference>
<dbReference type="InterPro" id="IPR036866">
    <property type="entry name" value="RibonucZ/Hydroxyglut_hydro"/>
</dbReference>
<dbReference type="Gene3D" id="3.60.15.10">
    <property type="entry name" value="Ribonuclease Z/Hydroxyacylglutathione hydrolase-like"/>
    <property type="match status" value="1"/>
</dbReference>
<evidence type="ECO:0000313" key="3">
    <source>
        <dbReference type="Proteomes" id="UP000598633"/>
    </source>
</evidence>
<protein>
    <submittedName>
        <fullName evidence="2">3',5'-cyclic-nucleotide phosphodiesterase</fullName>
    </submittedName>
</protein>
<organism evidence="2 3">
    <name type="scientific">Candidatus Sulfomarinibacter kjeldsenii</name>
    <dbReference type="NCBI Taxonomy" id="2885994"/>
    <lineage>
        <taxon>Bacteria</taxon>
        <taxon>Pseudomonadati</taxon>
        <taxon>Acidobacteriota</taxon>
        <taxon>Thermoanaerobaculia</taxon>
        <taxon>Thermoanaerobaculales</taxon>
        <taxon>Candidatus Sulfomarinibacteraceae</taxon>
        <taxon>Candidatus Sulfomarinibacter</taxon>
    </lineage>
</organism>
<evidence type="ECO:0000313" key="2">
    <source>
        <dbReference type="EMBL" id="MBD3871020.1"/>
    </source>
</evidence>
<dbReference type="EMBL" id="JACXWA010000109">
    <property type="protein sequence ID" value="MBD3871020.1"/>
    <property type="molecule type" value="Genomic_DNA"/>
</dbReference>
<sequence length="259" mass="29143">MDFRVLGSFGGDSPECRMTSFLVDGQVAVDAGAITRALTISEQRQVRHVLITHTHMDHTNTLPFLVENSFGSSDQPVSIFCTKRVLAGVRRHLFNNDTWPDFTRIPNHMYPSVRFEEIEIEIPFTIDNLPGGPLEVTAVEVNHIVPTTGLLLRQGRSSVIFTSDTGPTSRIWAVANATEDLAAIITEVSFPNRMQDVADVSLHLTPKTLCAELEKLKRDVPVYLYHFKPPYIDELREELAAAELPVPVEELEQDRLYQF</sequence>
<dbReference type="InterPro" id="IPR001279">
    <property type="entry name" value="Metallo-B-lactamas"/>
</dbReference>
<name>A0A8J6Y5Q6_9BACT</name>
<dbReference type="PANTHER" id="PTHR28283">
    <property type="entry name" value="3',5'-CYCLIC-NUCLEOTIDE PHOSPHODIESTERASE 1"/>
    <property type="match status" value="1"/>
</dbReference>
<dbReference type="GO" id="GO:0004115">
    <property type="term" value="F:3',5'-cyclic-AMP phosphodiesterase activity"/>
    <property type="evidence" value="ECO:0007669"/>
    <property type="project" value="InterPro"/>
</dbReference>
<reference evidence="2 3" key="1">
    <citation type="submission" date="2020-08" db="EMBL/GenBank/DDBJ databases">
        <title>Acidobacteriota in marine sediments use diverse sulfur dissimilation pathways.</title>
        <authorList>
            <person name="Wasmund K."/>
        </authorList>
    </citation>
    <scope>NUCLEOTIDE SEQUENCE [LARGE SCALE GENOMIC DNA]</scope>
    <source>
        <strain evidence="2">MAG AM3-A</strain>
    </source>
</reference>
<gene>
    <name evidence="2" type="ORF">IFJ97_06635</name>
</gene>
<comment type="caution">
    <text evidence="2">The sequence shown here is derived from an EMBL/GenBank/DDBJ whole genome shotgun (WGS) entry which is preliminary data.</text>
</comment>
<dbReference type="GO" id="GO:0006198">
    <property type="term" value="P:cAMP catabolic process"/>
    <property type="evidence" value="ECO:0007669"/>
    <property type="project" value="InterPro"/>
</dbReference>
<dbReference type="GO" id="GO:0047555">
    <property type="term" value="F:3',5'-cyclic-GMP phosphodiesterase activity"/>
    <property type="evidence" value="ECO:0007669"/>
    <property type="project" value="TreeGrafter"/>
</dbReference>
<dbReference type="AlphaFoldDB" id="A0A8J6Y5Q6"/>
<dbReference type="CDD" id="cd07735">
    <property type="entry name" value="class_II_PDE_MBL-fold"/>
    <property type="match status" value="1"/>
</dbReference>